<organism evidence="1 2">
    <name type="scientific">Tepidicaulis marinus</name>
    <dbReference type="NCBI Taxonomy" id="1333998"/>
    <lineage>
        <taxon>Bacteria</taxon>
        <taxon>Pseudomonadati</taxon>
        <taxon>Pseudomonadota</taxon>
        <taxon>Alphaproteobacteria</taxon>
        <taxon>Hyphomicrobiales</taxon>
        <taxon>Parvibaculaceae</taxon>
        <taxon>Tepidicaulis</taxon>
    </lineage>
</organism>
<dbReference type="eggNOG" id="ENOG5033H54">
    <property type="taxonomic scope" value="Bacteria"/>
</dbReference>
<gene>
    <name evidence="1" type="ORF">M2A_3207</name>
</gene>
<evidence type="ECO:0000313" key="1">
    <source>
        <dbReference type="EMBL" id="GAK46708.1"/>
    </source>
</evidence>
<sequence length="185" mass="20984">MDFHCDDLGLHLKGGAELAARRPYPNKNWLIACPHRGRKAIVGFFIETAVPLTAFTTLTRWKAAGIGVIEHEVRYEVLDQDFDALTSNMFLWYGTDKTRGGWAPRWPEAAKGWTPMLAQPRMELTSRRRQGDYKDRVQDGRIMARQEVVALHTVPRARLLSPSPHDLLSGRMPALESAFHTHEPA</sequence>
<keyword evidence="2" id="KW-1185">Reference proteome</keyword>
<proteinExistence type="predicted"/>
<reference evidence="1 2" key="1">
    <citation type="submission" date="2014-07" db="EMBL/GenBank/DDBJ databases">
        <title>Tepidicaulis marinum gen. nov., sp. nov., a novel marine bacterium denitrifying nitrate to nitrous oxide strictly under microaerobic conditions.</title>
        <authorList>
            <person name="Takeuchi M."/>
            <person name="Yamagishi T."/>
            <person name="Kamagata Y."/>
            <person name="Oshima K."/>
            <person name="Hattori M."/>
            <person name="Katayama T."/>
            <person name="Hanada S."/>
            <person name="Tamaki H."/>
            <person name="Marumo K."/>
            <person name="Maeda H."/>
            <person name="Nedachi M."/>
            <person name="Iwasaki W."/>
            <person name="Suwa Y."/>
            <person name="Sakata S."/>
        </authorList>
    </citation>
    <scope>NUCLEOTIDE SEQUENCE [LARGE SCALE GENOMIC DNA]</scope>
    <source>
        <strain evidence="1 2">MA2</strain>
    </source>
</reference>
<protein>
    <submittedName>
        <fullName evidence="1">Conserved protein</fullName>
    </submittedName>
</protein>
<dbReference type="Pfam" id="PF19475">
    <property type="entry name" value="DUF6012"/>
    <property type="match status" value="1"/>
</dbReference>
<evidence type="ECO:0000313" key="2">
    <source>
        <dbReference type="Proteomes" id="UP000028702"/>
    </source>
</evidence>
<name>A0A081BF90_9HYPH</name>
<dbReference type="AlphaFoldDB" id="A0A081BF90"/>
<comment type="caution">
    <text evidence="1">The sequence shown here is derived from an EMBL/GenBank/DDBJ whole genome shotgun (WGS) entry which is preliminary data.</text>
</comment>
<dbReference type="InterPro" id="IPR046054">
    <property type="entry name" value="DUF6012"/>
</dbReference>
<dbReference type="STRING" id="1333998.M2A_3207"/>
<dbReference type="Proteomes" id="UP000028702">
    <property type="component" value="Unassembled WGS sequence"/>
</dbReference>
<accession>A0A081BF90</accession>
<dbReference type="EMBL" id="BBIO01000025">
    <property type="protein sequence ID" value="GAK46708.1"/>
    <property type="molecule type" value="Genomic_DNA"/>
</dbReference>